<dbReference type="GO" id="GO:0009252">
    <property type="term" value="P:peptidoglycan biosynthetic process"/>
    <property type="evidence" value="ECO:0007669"/>
    <property type="project" value="UniProtKB-KW"/>
</dbReference>
<evidence type="ECO:0000259" key="9">
    <source>
        <dbReference type="Pfam" id="PF00483"/>
    </source>
</evidence>
<dbReference type="GO" id="GO:0071555">
    <property type="term" value="P:cell wall organization"/>
    <property type="evidence" value="ECO:0007669"/>
    <property type="project" value="UniProtKB-KW"/>
</dbReference>
<dbReference type="EMBL" id="MFBO01000036">
    <property type="protein sequence ID" value="OGD97186.1"/>
    <property type="molecule type" value="Genomic_DNA"/>
</dbReference>
<evidence type="ECO:0000256" key="5">
    <source>
        <dbReference type="ARBA" id="ARBA00022960"/>
    </source>
</evidence>
<reference evidence="13 14" key="1">
    <citation type="journal article" date="2016" name="Nat. Commun.">
        <title>Thousands of microbial genomes shed light on interconnected biogeochemical processes in an aquifer system.</title>
        <authorList>
            <person name="Anantharaman K."/>
            <person name="Brown C.T."/>
            <person name="Hug L.A."/>
            <person name="Sharon I."/>
            <person name="Castelle C.J."/>
            <person name="Probst A.J."/>
            <person name="Thomas B.C."/>
            <person name="Singh A."/>
            <person name="Wilkins M.J."/>
            <person name="Karaoz U."/>
            <person name="Brodie E.L."/>
            <person name="Williams K.H."/>
            <person name="Hubbard S.S."/>
            <person name="Banfield J.F."/>
        </authorList>
    </citation>
    <scope>NUCLEOTIDE SEQUENCE [LARGE SCALE GENOMIC DNA]</scope>
</reference>
<evidence type="ECO:0000259" key="10">
    <source>
        <dbReference type="Pfam" id="PF01225"/>
    </source>
</evidence>
<feature type="domain" description="Mur ligase C-terminal" evidence="11">
    <location>
        <begin position="526"/>
        <end position="655"/>
    </location>
</feature>
<dbReference type="InterPro" id="IPR000713">
    <property type="entry name" value="Mur_ligase_N"/>
</dbReference>
<keyword evidence="1" id="KW-0436">Ligase</keyword>
<keyword evidence="5" id="KW-0133">Cell shape</keyword>
<dbReference type="GO" id="GO:0016881">
    <property type="term" value="F:acid-amino acid ligase activity"/>
    <property type="evidence" value="ECO:0007669"/>
    <property type="project" value="InterPro"/>
</dbReference>
<dbReference type="InterPro" id="IPR036565">
    <property type="entry name" value="Mur-like_cat_sf"/>
</dbReference>
<dbReference type="Pfam" id="PF02875">
    <property type="entry name" value="Mur_ligase_C"/>
    <property type="match status" value="1"/>
</dbReference>
<dbReference type="Pfam" id="PF08245">
    <property type="entry name" value="Mur_ligase_M"/>
    <property type="match status" value="1"/>
</dbReference>
<dbReference type="InterPro" id="IPR050061">
    <property type="entry name" value="MurCDEF_pg_biosynth"/>
</dbReference>
<dbReference type="GO" id="GO:0008360">
    <property type="term" value="P:regulation of cell shape"/>
    <property type="evidence" value="ECO:0007669"/>
    <property type="project" value="UniProtKB-KW"/>
</dbReference>
<dbReference type="STRING" id="1797725.A3A49_02260"/>
<evidence type="ECO:0000259" key="11">
    <source>
        <dbReference type="Pfam" id="PF02875"/>
    </source>
</evidence>
<keyword evidence="2" id="KW-0132">Cell division</keyword>
<dbReference type="InterPro" id="IPR029044">
    <property type="entry name" value="Nucleotide-diphossugar_trans"/>
</dbReference>
<feature type="domain" description="Nucleotidyl transferase" evidence="9">
    <location>
        <begin position="9"/>
        <end position="224"/>
    </location>
</feature>
<evidence type="ECO:0000256" key="2">
    <source>
        <dbReference type="ARBA" id="ARBA00022618"/>
    </source>
</evidence>
<dbReference type="PANTHER" id="PTHR43445:SF3">
    <property type="entry name" value="UDP-N-ACETYLMURAMATE--L-ALANINE LIGASE"/>
    <property type="match status" value="1"/>
</dbReference>
<name>A0A1F5GZ74_9BACT</name>
<dbReference type="SUPFAM" id="SSF51984">
    <property type="entry name" value="MurCD N-terminal domain"/>
    <property type="match status" value="1"/>
</dbReference>
<keyword evidence="8" id="KW-0961">Cell wall biogenesis/degradation</keyword>
<dbReference type="GO" id="GO:0005524">
    <property type="term" value="F:ATP binding"/>
    <property type="evidence" value="ECO:0007669"/>
    <property type="project" value="UniProtKB-KW"/>
</dbReference>
<evidence type="ECO:0000256" key="1">
    <source>
        <dbReference type="ARBA" id="ARBA00022598"/>
    </source>
</evidence>
<keyword evidence="6" id="KW-0573">Peptidoglycan synthesis</keyword>
<evidence type="ECO:0000256" key="3">
    <source>
        <dbReference type="ARBA" id="ARBA00022741"/>
    </source>
</evidence>
<feature type="domain" description="Mur ligase N-terminal catalytic" evidence="10">
    <location>
        <begin position="247"/>
        <end position="345"/>
    </location>
</feature>
<dbReference type="AlphaFoldDB" id="A0A1F5GZ74"/>
<evidence type="ECO:0000256" key="6">
    <source>
        <dbReference type="ARBA" id="ARBA00022984"/>
    </source>
</evidence>
<protein>
    <recommendedName>
        <fullName evidence="15">UDP-N-acetylmuramate--L-alanine ligase</fullName>
    </recommendedName>
</protein>
<comment type="caution">
    <text evidence="13">The sequence shown here is derived from an EMBL/GenBank/DDBJ whole genome shotgun (WGS) entry which is preliminary data.</text>
</comment>
<dbReference type="InterPro" id="IPR005835">
    <property type="entry name" value="NTP_transferase_dom"/>
</dbReference>
<evidence type="ECO:0000313" key="13">
    <source>
        <dbReference type="EMBL" id="OGD97186.1"/>
    </source>
</evidence>
<dbReference type="Gene3D" id="3.40.1190.10">
    <property type="entry name" value="Mur-like, catalytic domain"/>
    <property type="match status" value="1"/>
</dbReference>
<accession>A0A1F5GZ74</accession>
<proteinExistence type="predicted"/>
<dbReference type="InterPro" id="IPR013221">
    <property type="entry name" value="Mur_ligase_cen"/>
</dbReference>
<dbReference type="PANTHER" id="PTHR43445">
    <property type="entry name" value="UDP-N-ACETYLMURAMATE--L-ALANINE LIGASE-RELATED"/>
    <property type="match status" value="1"/>
</dbReference>
<evidence type="ECO:0000256" key="7">
    <source>
        <dbReference type="ARBA" id="ARBA00023306"/>
    </source>
</evidence>
<dbReference type="GO" id="GO:0051301">
    <property type="term" value="P:cell division"/>
    <property type="evidence" value="ECO:0007669"/>
    <property type="project" value="UniProtKB-KW"/>
</dbReference>
<keyword evidence="7" id="KW-0131">Cell cycle</keyword>
<dbReference type="InterPro" id="IPR004101">
    <property type="entry name" value="Mur_ligase_C"/>
</dbReference>
<dbReference type="Pfam" id="PF00483">
    <property type="entry name" value="NTP_transferase"/>
    <property type="match status" value="1"/>
</dbReference>
<dbReference type="SUPFAM" id="SSF53244">
    <property type="entry name" value="MurD-like peptide ligases, peptide-binding domain"/>
    <property type="match status" value="1"/>
</dbReference>
<dbReference type="Gene3D" id="3.40.50.720">
    <property type="entry name" value="NAD(P)-binding Rossmann-like Domain"/>
    <property type="match status" value="1"/>
</dbReference>
<dbReference type="SUPFAM" id="SSF53623">
    <property type="entry name" value="MurD-like peptide ligases, catalytic domain"/>
    <property type="match status" value="1"/>
</dbReference>
<feature type="domain" description="Mur ligase central" evidence="12">
    <location>
        <begin position="353"/>
        <end position="476"/>
    </location>
</feature>
<dbReference type="Pfam" id="PF01225">
    <property type="entry name" value="Mur_ligase"/>
    <property type="match status" value="1"/>
</dbReference>
<sequence length="680" mass="77198">MKKNGDLAAIVLAAGLGTRMKSSLSKVLHFVAAKTIIERTCMLLDDLKPVQTIIVVNRSNKDQIINLSKNNYRYVLQPRPSGTADALKSTLLHLKKQIRHVLVLYGDDNIFYKTQTLQKVYQKHFREKSTITFVTVKKQNPTGFGRVFKENNKVIGIIEEKDADKNQKKINEINNGVYLFKRKWLEKNISKLTPSDITKELYLTDLINLASNQNQNVKTYLLKDNNQFFAISTASDLKKANILFEKRIHIMGIRGAGASAVTKIAQNYGFIVDGCDIQKESPYDVNLKNIQIEEGHNQSHITNISKLIVSPAVLKFSPQNAELLRAKKEHIRVQTWQQFQGEILQKGKFVISVAGAYGKSTTTAMIANILKDAGLDPTCEIGANVINWGKNYQLGKSKYYICEADEYMDNFLSYKPDIAVILNTKWDHPDYFKNKKDLNNSYIKFINNLKFGGCLITTAEVINLIRKSIRSDIKIIKIKNFNSIRLKIIGNFRKQNANAALTLAQILNLNIKKAQESLSLFKGIKRRLEYKGKIKETKFYDDYAVAPITIQTTINALAKKFKDKKILLVLEPHTFSRVNFFFNAYVISIKTSKINRVFITDVYPAREKGNVKELSIKLAKAVGKKAQFTGSLNQTANTLSQNLDKFEIVCSMGAGDSYRFYDLVKISHQKENPFSKDSPK</sequence>
<dbReference type="Proteomes" id="UP000176740">
    <property type="component" value="Unassembled WGS sequence"/>
</dbReference>
<dbReference type="Gene3D" id="3.90.190.20">
    <property type="entry name" value="Mur ligase, C-terminal domain"/>
    <property type="match status" value="1"/>
</dbReference>
<keyword evidence="3" id="KW-0547">Nucleotide-binding</keyword>
<evidence type="ECO:0008006" key="15">
    <source>
        <dbReference type="Google" id="ProtNLM"/>
    </source>
</evidence>
<evidence type="ECO:0000259" key="12">
    <source>
        <dbReference type="Pfam" id="PF08245"/>
    </source>
</evidence>
<evidence type="ECO:0000256" key="8">
    <source>
        <dbReference type="ARBA" id="ARBA00023316"/>
    </source>
</evidence>
<gene>
    <name evidence="13" type="ORF">A3A49_02260</name>
</gene>
<evidence type="ECO:0000256" key="4">
    <source>
        <dbReference type="ARBA" id="ARBA00022840"/>
    </source>
</evidence>
<keyword evidence="4" id="KW-0067">ATP-binding</keyword>
<dbReference type="InterPro" id="IPR036615">
    <property type="entry name" value="Mur_ligase_C_dom_sf"/>
</dbReference>
<dbReference type="SUPFAM" id="SSF53448">
    <property type="entry name" value="Nucleotide-diphospho-sugar transferases"/>
    <property type="match status" value="1"/>
</dbReference>
<organism evidence="13 14">
    <name type="scientific">Candidatus Curtissbacteria bacterium RIFCSPLOWO2_01_FULL_38_11b</name>
    <dbReference type="NCBI Taxonomy" id="1797725"/>
    <lineage>
        <taxon>Bacteria</taxon>
        <taxon>Candidatus Curtissiibacteriota</taxon>
    </lineage>
</organism>
<evidence type="ECO:0000313" key="14">
    <source>
        <dbReference type="Proteomes" id="UP000176740"/>
    </source>
</evidence>
<dbReference type="Gene3D" id="3.90.550.10">
    <property type="entry name" value="Spore Coat Polysaccharide Biosynthesis Protein SpsA, Chain A"/>
    <property type="match status" value="1"/>
</dbReference>